<name>A0ABX2GKX9_9FIRM</name>
<dbReference type="Gene3D" id="1.20.120.1220">
    <property type="match status" value="1"/>
</dbReference>
<dbReference type="Pfam" id="PF01478">
    <property type="entry name" value="Peptidase_A24"/>
    <property type="match status" value="1"/>
</dbReference>
<feature type="domain" description="Prepilin type IV endopeptidase peptidase" evidence="2">
    <location>
        <begin position="6"/>
        <end position="105"/>
    </location>
</feature>
<sequence>MREFCVLVFLGLNSWLDIKKREISLVLAAMLATAGMIWTVYRGIVSIERLLPIMTGVSFLGISVITRGSMGMGDGWILLALGTVLMPEEFFSMLFAAMLISAAWAGILLWLFRKKGNTEIPFVPFLMLGYLGKLFLWR</sequence>
<keyword evidence="1" id="KW-1133">Transmembrane helix</keyword>
<comment type="caution">
    <text evidence="3">The sequence shown here is derived from an EMBL/GenBank/DDBJ whole genome shotgun (WGS) entry which is preliminary data.</text>
</comment>
<evidence type="ECO:0000256" key="1">
    <source>
        <dbReference type="SAM" id="Phobius"/>
    </source>
</evidence>
<organism evidence="3 4">
    <name type="scientific">Blautia wexlerae</name>
    <dbReference type="NCBI Taxonomy" id="418240"/>
    <lineage>
        <taxon>Bacteria</taxon>
        <taxon>Bacillati</taxon>
        <taxon>Bacillota</taxon>
        <taxon>Clostridia</taxon>
        <taxon>Lachnospirales</taxon>
        <taxon>Lachnospiraceae</taxon>
        <taxon>Blautia</taxon>
    </lineage>
</organism>
<accession>A0ABX2GKX9</accession>
<dbReference type="EMBL" id="JAAIPF010000005">
    <property type="protein sequence ID" value="NSF72907.1"/>
    <property type="molecule type" value="Genomic_DNA"/>
</dbReference>
<keyword evidence="1" id="KW-0812">Transmembrane</keyword>
<dbReference type="Proteomes" id="UP000822152">
    <property type="component" value="Unassembled WGS sequence"/>
</dbReference>
<evidence type="ECO:0000313" key="3">
    <source>
        <dbReference type="EMBL" id="NSF72907.1"/>
    </source>
</evidence>
<feature type="transmembrane region" description="Helical" evidence="1">
    <location>
        <begin position="26"/>
        <end position="44"/>
    </location>
</feature>
<feature type="transmembrane region" description="Helical" evidence="1">
    <location>
        <begin position="51"/>
        <end position="70"/>
    </location>
</feature>
<dbReference type="InterPro" id="IPR000045">
    <property type="entry name" value="Prepilin_IV_endopep_pep"/>
</dbReference>
<protein>
    <submittedName>
        <fullName evidence="3">Prepilin peptidase</fullName>
    </submittedName>
</protein>
<gene>
    <name evidence="3" type="ORF">G4952_03535</name>
</gene>
<evidence type="ECO:0000313" key="4">
    <source>
        <dbReference type="Proteomes" id="UP000822152"/>
    </source>
</evidence>
<proteinExistence type="predicted"/>
<keyword evidence="4" id="KW-1185">Reference proteome</keyword>
<feature type="transmembrane region" description="Helical" evidence="1">
    <location>
        <begin position="90"/>
        <end position="112"/>
    </location>
</feature>
<evidence type="ECO:0000259" key="2">
    <source>
        <dbReference type="Pfam" id="PF01478"/>
    </source>
</evidence>
<keyword evidence="1" id="KW-0472">Membrane</keyword>
<dbReference type="RefSeq" id="WP_173742647.1">
    <property type="nucleotide sequence ID" value="NZ_JAAIPF010000005.1"/>
</dbReference>
<reference evidence="3 4" key="1">
    <citation type="journal article" date="2020" name="Cell Host Microbe">
        <title>Functional and Genomic Variation between Human-Derived Isolates of Lachnospiraceae Reveals Inter- and Intra-Species Diversity.</title>
        <authorList>
            <person name="Sorbara M.T."/>
            <person name="Littmann E.R."/>
            <person name="Fontana E."/>
            <person name="Moody T.U."/>
            <person name="Kohout C.E."/>
            <person name="Gjonbalaj M."/>
            <person name="Eaton V."/>
            <person name="Seok R."/>
            <person name="Leiner I.M."/>
            <person name="Pamer E.G."/>
        </authorList>
    </citation>
    <scope>NUCLEOTIDE SEQUENCE [LARGE SCALE GENOMIC DNA]</scope>
    <source>
        <strain evidence="3 4">MSK.20.11</strain>
    </source>
</reference>